<evidence type="ECO:0000313" key="3">
    <source>
        <dbReference type="EMBL" id="KAJ3569510.1"/>
    </source>
</evidence>
<feature type="chain" id="PRO_5042037660" description="Extracellular serine-rich protein" evidence="2">
    <location>
        <begin position="20"/>
        <end position="204"/>
    </location>
</feature>
<name>A0AAD5VU47_9AGAR</name>
<comment type="caution">
    <text evidence="3">The sequence shown here is derived from an EMBL/GenBank/DDBJ whole genome shotgun (WGS) entry which is preliminary data.</text>
</comment>
<proteinExistence type="predicted"/>
<reference evidence="3" key="1">
    <citation type="submission" date="2022-07" db="EMBL/GenBank/DDBJ databases">
        <title>Genome Sequence of Leucocoprinus birnbaumii.</title>
        <authorList>
            <person name="Buettner E."/>
        </authorList>
    </citation>
    <scope>NUCLEOTIDE SEQUENCE</scope>
    <source>
        <strain evidence="3">VT141</strain>
    </source>
</reference>
<dbReference type="InterPro" id="IPR052953">
    <property type="entry name" value="Ser-rich/MCO-related"/>
</dbReference>
<evidence type="ECO:0000256" key="1">
    <source>
        <dbReference type="SAM" id="MobiDB-lite"/>
    </source>
</evidence>
<dbReference type="EMBL" id="JANIEX010000284">
    <property type="protein sequence ID" value="KAJ3569510.1"/>
    <property type="molecule type" value="Genomic_DNA"/>
</dbReference>
<feature type="compositionally biased region" description="Low complexity" evidence="1">
    <location>
        <begin position="149"/>
        <end position="174"/>
    </location>
</feature>
<dbReference type="AlphaFoldDB" id="A0AAD5VU47"/>
<evidence type="ECO:0000256" key="2">
    <source>
        <dbReference type="SAM" id="SignalP"/>
    </source>
</evidence>
<dbReference type="Proteomes" id="UP001213000">
    <property type="component" value="Unassembled WGS sequence"/>
</dbReference>
<gene>
    <name evidence="3" type="ORF">NP233_g5008</name>
</gene>
<protein>
    <recommendedName>
        <fullName evidence="5">Extracellular serine-rich protein</fullName>
    </recommendedName>
</protein>
<dbReference type="PANTHER" id="PTHR34883">
    <property type="entry name" value="SERINE-RICH PROTEIN, PUTATIVE-RELATED-RELATED"/>
    <property type="match status" value="1"/>
</dbReference>
<keyword evidence="4" id="KW-1185">Reference proteome</keyword>
<evidence type="ECO:0008006" key="5">
    <source>
        <dbReference type="Google" id="ProtNLM"/>
    </source>
</evidence>
<evidence type="ECO:0000313" key="4">
    <source>
        <dbReference type="Proteomes" id="UP001213000"/>
    </source>
</evidence>
<keyword evidence="2" id="KW-0732">Signal</keyword>
<dbReference type="SUPFAM" id="SSF49503">
    <property type="entry name" value="Cupredoxins"/>
    <property type="match status" value="1"/>
</dbReference>
<feature type="signal peptide" evidence="2">
    <location>
        <begin position="1"/>
        <end position="19"/>
    </location>
</feature>
<feature type="region of interest" description="Disordered" evidence="1">
    <location>
        <begin position="141"/>
        <end position="174"/>
    </location>
</feature>
<accession>A0AAD5VU47</accession>
<organism evidence="3 4">
    <name type="scientific">Leucocoprinus birnbaumii</name>
    <dbReference type="NCBI Taxonomy" id="56174"/>
    <lineage>
        <taxon>Eukaryota</taxon>
        <taxon>Fungi</taxon>
        <taxon>Dikarya</taxon>
        <taxon>Basidiomycota</taxon>
        <taxon>Agaricomycotina</taxon>
        <taxon>Agaricomycetes</taxon>
        <taxon>Agaricomycetidae</taxon>
        <taxon>Agaricales</taxon>
        <taxon>Agaricineae</taxon>
        <taxon>Agaricaceae</taxon>
        <taxon>Leucocoprinus</taxon>
    </lineage>
</organism>
<dbReference type="Gene3D" id="2.60.40.420">
    <property type="entry name" value="Cupredoxins - blue copper proteins"/>
    <property type="match status" value="1"/>
</dbReference>
<dbReference type="InterPro" id="IPR008972">
    <property type="entry name" value="Cupredoxin"/>
</dbReference>
<dbReference type="PANTHER" id="PTHR34883:SF15">
    <property type="entry name" value="EXTRACELLULAR SERINE-RICH PROTEIN"/>
    <property type="match status" value="1"/>
</dbReference>
<sequence>MQPLTTIATFILASSSVLATEFLVGVGMNETTGQKGVGFDPSVILPVVGDNVRFEFRSGTHSAVQTTFDTPCVPLPGGYNSGVFTVDDSAAVDAPNLPSVLFMINDTIPMWFFDQASGNCQQGAVLAINPSTSQTADQFRANAAKSPVAPMSTSTESSPTSSGSAAGASGSSGNNGAAGVVVTRASVSGAVGVTVGALAAAFWL</sequence>